<evidence type="ECO:0000313" key="2">
    <source>
        <dbReference type="EMBL" id="UZH54308.1"/>
    </source>
</evidence>
<dbReference type="EMBL" id="CP069620">
    <property type="protein sequence ID" value="UZH54308.1"/>
    <property type="molecule type" value="Genomic_DNA"/>
</dbReference>
<dbReference type="NCBIfam" id="TIGR04131">
    <property type="entry name" value="Bac_Flav_CTERM"/>
    <property type="match status" value="1"/>
</dbReference>
<keyword evidence="3" id="KW-1185">Reference proteome</keyword>
<dbReference type="Pfam" id="PF19081">
    <property type="entry name" value="Ig_7"/>
    <property type="match status" value="1"/>
</dbReference>
<name>A0ABY6NN78_9FLAO</name>
<proteinExistence type="predicted"/>
<evidence type="ECO:0000313" key="3">
    <source>
        <dbReference type="Proteomes" id="UP001163981"/>
    </source>
</evidence>
<accession>A0ABY6NN78</accession>
<dbReference type="Pfam" id="PF13585">
    <property type="entry name" value="CHU_C"/>
    <property type="match status" value="1"/>
</dbReference>
<feature type="domain" description="Ig-like" evidence="1">
    <location>
        <begin position="1385"/>
        <end position="1463"/>
    </location>
</feature>
<gene>
    <name evidence="2" type="ORF">JRG66_09930</name>
</gene>
<organism evidence="2 3">
    <name type="scientific">Salinimicrobium tongyeongense</name>
    <dbReference type="NCBI Taxonomy" id="2809707"/>
    <lineage>
        <taxon>Bacteria</taxon>
        <taxon>Pseudomonadati</taxon>
        <taxon>Bacteroidota</taxon>
        <taxon>Flavobacteriia</taxon>
        <taxon>Flavobacteriales</taxon>
        <taxon>Flavobacteriaceae</taxon>
        <taxon>Salinimicrobium</taxon>
    </lineage>
</organism>
<dbReference type="InterPro" id="IPR026341">
    <property type="entry name" value="T9SS_type_B"/>
</dbReference>
<evidence type="ECO:0000259" key="1">
    <source>
        <dbReference type="Pfam" id="PF19081"/>
    </source>
</evidence>
<sequence>MQIFTLGKMRIPLFFFALLLFSGTLSSYGQEECPELSDSNPADFCYLDDITDLSERTGATNDVVWYRDSALTQRIPSNEFLEDDTTYYAGNADGNCLSPTPVTVTVGTIPAPDSSYGSVFSPYLASENDDRTIEDLIEIISPNAGGEIIVYQTEFGTATYAESDELVDGNSYFVGQTSSTSSCDYSFRLAIRYSPDVAPAPIAEDQELCQGATVSDLQATGTSEDTQAFRWYSTATSNPALADNELLVPGTYYVSQIVNDEGNPSPPVESQARTAVNVTLTTGDAGSPNTGVVCETDVQETFPSIDAINNYLLGLLSDGVSGNGTFNPTPAQLAQQYQNDEDGLGDFTTTYTLGEDECEASVQLTISVVATEEANAGQDVTLEFAIDDETQDLYSFLTSEAQTSGTFEGYPDGLFDPSQTGAGVYTVTYTVDETNGCITGTDSAIFTITVAPCEANAGEDVNETFCRTEIEALVQQIINAQDPESQDPDPTAGMEVLAEWLGDRDLDGTFEGDFSGLERFLFPGIPLTEPVTVIGTYIVGEGECEDTAAISITVIEDANAGNDNTITLSPDDAPVDLFTLLGEDAQEGGTWSSGNGTFNPATDAAGTYTYTVGTGGCTDSASVVVTLTTDPTDPGVGFGVVCLADVQTIFPSIDAIKNYYFSLLPAEVTSANGSFNPTPAQMAAKYQADEDGLGEFTSVYTVNGKSYELTINVVTEAEAGDDVTVALTTEDDVVNLFEYLGENAQQGGTWSKGNGFFDPSTDESGSFTYTIGYEGCMDSAVVTVVVTDTPDPSNPSVSSGIVCLADVQTIFPSIDAIKNYYFSLLPAEVTSANGSFNPTPAQMAAKYQADEDGLGEFTSVYTVNGKSYELTINVVAEAFAGDDATVTLTTEDDEVTLFEYLGENAQQGGTWSNGDGTFDPATDEPGTFTYTVGYEGCMDSATVTVTVSTDPCTGIVDAGTDSSADVCETDVQTTFPSIDEIRKFYFELLDAGVSREGTFSPTPAEISAMYQADEDGFGDFTTTYTLTNGECTDSVELTVTIVPTEPASTGDISDITTCTAEGTLNLFDFLNNDNTLGGTFSDASGVITDGMLDVSEEGAFTITYTVEEGDTESCIEGSASTTFTVNVTANTANAGADNSVEVCNSEVENLSNAGVRNLYISLLESGVATNGSFNPSIQEIIDDYNINSKFGDFTTTYTVGTGQCTDSAVLTVTVLENPNAGENATVNLEEDATETVDLFAELGGSPETGGTWTFEGDEVDATFDPATDAEGVYTYTVTSDNGCSDSATVTVIVGTEEPECNEENTPAAPTVTPFDGCAASATVADLVISGEDGAVFSVYAEETLDTELDATQGLTAGTYYVTQTNTTGCVSDATAVTVTLNDVDAPALLTEPEQLCAGQQLTVANLEGSVIANGDLVWYTTATGSETVSPSTPLQNGTTLFAAAVDATSGCESSTRTRVDVTLENCEVVIPEIFSPNGDSINDKFVIENISSEYPNHMMEIYNRWGEAVYKGQVGRSQGWDGTSSEGSFGNGVLPVGVYFYILNYNDGQTAPIQGRVYLSR</sequence>
<dbReference type="InterPro" id="IPR044023">
    <property type="entry name" value="Ig_7"/>
</dbReference>
<protein>
    <submittedName>
        <fullName evidence="2">Gliding motility-associated C-terminal domain-containing protein</fullName>
    </submittedName>
</protein>
<reference evidence="2" key="1">
    <citation type="submission" date="2021-02" db="EMBL/GenBank/DDBJ databases">
        <title>Salinimicrobium sp. nov. isolated from seawater in Tongyeong, Republic of Korea.</title>
        <authorList>
            <person name="Lee S.-J."/>
        </authorList>
    </citation>
    <scope>NUCLEOTIDE SEQUENCE</scope>
    <source>
        <strain evidence="2">HN-2-9-2</strain>
    </source>
</reference>
<dbReference type="RefSeq" id="WP_265162626.1">
    <property type="nucleotide sequence ID" value="NZ_CP069620.1"/>
</dbReference>
<dbReference type="Proteomes" id="UP001163981">
    <property type="component" value="Chromosome"/>
</dbReference>